<dbReference type="InParanoid" id="A0A5N4A8M8"/>
<reference evidence="2 3" key="1">
    <citation type="journal article" date="2018" name="Elife">
        <title>Firefly genomes illuminate parallel origins of bioluminescence in beetles.</title>
        <authorList>
            <person name="Fallon T.R."/>
            <person name="Lower S.E."/>
            <person name="Chang C.H."/>
            <person name="Bessho-Uehara M."/>
            <person name="Martin G.J."/>
            <person name="Bewick A.J."/>
            <person name="Behringer M."/>
            <person name="Debat H.J."/>
            <person name="Wong I."/>
            <person name="Day J.C."/>
            <person name="Suvorov A."/>
            <person name="Silva C.J."/>
            <person name="Stanger-Hall K.F."/>
            <person name="Hall D.W."/>
            <person name="Schmitz R.J."/>
            <person name="Nelson D.R."/>
            <person name="Lewis S.M."/>
            <person name="Shigenobu S."/>
            <person name="Bybee S.M."/>
            <person name="Larracuente A.M."/>
            <person name="Oba Y."/>
            <person name="Weng J.K."/>
        </authorList>
    </citation>
    <scope>NUCLEOTIDE SEQUENCE [LARGE SCALE GENOMIC DNA]</scope>
    <source>
        <strain evidence="2">1611_PpyrPB1</strain>
        <tissue evidence="2">Whole body</tissue>
    </source>
</reference>
<feature type="region of interest" description="Disordered" evidence="1">
    <location>
        <begin position="272"/>
        <end position="303"/>
    </location>
</feature>
<name>A0A5N4A8M8_PHOPY</name>
<dbReference type="Proteomes" id="UP000327044">
    <property type="component" value="Unassembled WGS sequence"/>
</dbReference>
<dbReference type="OrthoDB" id="268799at2759"/>
<dbReference type="PANTHER" id="PTHR34438">
    <property type="entry name" value="SI:DKEY-97L20.6"/>
    <property type="match status" value="1"/>
</dbReference>
<evidence type="ECO:0000313" key="3">
    <source>
        <dbReference type="Proteomes" id="UP000327044"/>
    </source>
</evidence>
<dbReference type="EMBL" id="VVIM01000009">
    <property type="protein sequence ID" value="KAB0793673.1"/>
    <property type="molecule type" value="Genomic_DNA"/>
</dbReference>
<feature type="compositionally biased region" description="Acidic residues" evidence="1">
    <location>
        <begin position="293"/>
        <end position="303"/>
    </location>
</feature>
<dbReference type="InterPro" id="IPR028042">
    <property type="entry name" value="DUF4639"/>
</dbReference>
<gene>
    <name evidence="2" type="ORF">PPYR_13293</name>
</gene>
<sequence>MSTPRRYSKEKRNSGRKSFTSGIGRLSEIEIQEMQKILERQEEDLVVYAVREELMTRVMNECYKSYIEKQSVKLMVHCAHRALVQLVNFGCFNHDPGSPFYENHPAWSADSPPRPSPVDNWAAGTIPVLPKPIPPLLPSSHSENDLDKSVVMVDTRSNIFGATPSSSPKLEVLYYNATTADTPQETTEVPDYTTSTDLLVPHVSQVSNTEGETTLHLKQELSIFTLTTEMGPETLPHSTKSGRSKLKGLDFRSEPHRQFKGALRGTLVPKLTPDQYSSLRKEMKCRKVKTPSDMEESEEQKMM</sequence>
<comment type="caution">
    <text evidence="2">The sequence shown here is derived from an EMBL/GenBank/DDBJ whole genome shotgun (WGS) entry which is preliminary data.</text>
</comment>
<dbReference type="AlphaFoldDB" id="A0A5N4A8M8"/>
<organism evidence="2 3">
    <name type="scientific">Photinus pyralis</name>
    <name type="common">Common eastern firefly</name>
    <name type="synonym">Lampyris pyralis</name>
    <dbReference type="NCBI Taxonomy" id="7054"/>
    <lineage>
        <taxon>Eukaryota</taxon>
        <taxon>Metazoa</taxon>
        <taxon>Ecdysozoa</taxon>
        <taxon>Arthropoda</taxon>
        <taxon>Hexapoda</taxon>
        <taxon>Insecta</taxon>
        <taxon>Pterygota</taxon>
        <taxon>Neoptera</taxon>
        <taxon>Endopterygota</taxon>
        <taxon>Coleoptera</taxon>
        <taxon>Polyphaga</taxon>
        <taxon>Elateriformia</taxon>
        <taxon>Elateroidea</taxon>
        <taxon>Lampyridae</taxon>
        <taxon>Lampyrinae</taxon>
        <taxon>Photinus</taxon>
    </lineage>
</organism>
<proteinExistence type="predicted"/>
<dbReference type="PANTHER" id="PTHR34438:SF1">
    <property type="entry name" value="CHROMOSOME 2 OPEN READING FRAME 81"/>
    <property type="match status" value="1"/>
</dbReference>
<evidence type="ECO:0000256" key="1">
    <source>
        <dbReference type="SAM" id="MobiDB-lite"/>
    </source>
</evidence>
<feature type="region of interest" description="Disordered" evidence="1">
    <location>
        <begin position="1"/>
        <end position="20"/>
    </location>
</feature>
<evidence type="ECO:0000313" key="2">
    <source>
        <dbReference type="EMBL" id="KAB0793673.1"/>
    </source>
</evidence>
<dbReference type="Pfam" id="PF15479">
    <property type="entry name" value="DUF4639"/>
    <property type="match status" value="1"/>
</dbReference>
<keyword evidence="3" id="KW-1185">Reference proteome</keyword>
<accession>A0A5N4A8M8</accession>
<protein>
    <submittedName>
        <fullName evidence="2">Uncharacterized protein</fullName>
    </submittedName>
</protein>